<feature type="transmembrane region" description="Helical" evidence="6">
    <location>
        <begin position="63"/>
        <end position="85"/>
    </location>
</feature>
<protein>
    <recommendedName>
        <fullName evidence="8">DUF679 domain-containing protein</fullName>
    </recommendedName>
</protein>
<sequence>MAESSFSQPHPQPNHGLNHPAHKTLASVANLANLLPNGTVLAFQALTPSFSNNGSCQLSNKCLTASIIIFCAIFCLLSSFTDSFIDKDGKLYYGIATFKGLYIFNYNNIDCDEDMMKELEDKYKLNFIDFVHAFVSLLVFMIFALSNSNVQSCFFPEAGGNENALVMNLPLGAGVLSSFLFTIFPTTRRGIGIGYTDKSTRGL</sequence>
<dbReference type="GO" id="GO:0010256">
    <property type="term" value="P:endomembrane system organization"/>
    <property type="evidence" value="ECO:0007669"/>
    <property type="project" value="TreeGrafter"/>
</dbReference>
<organism evidence="7">
    <name type="scientific">Fagus sylvatica</name>
    <name type="common">Beechnut</name>
    <dbReference type="NCBI Taxonomy" id="28930"/>
    <lineage>
        <taxon>Eukaryota</taxon>
        <taxon>Viridiplantae</taxon>
        <taxon>Streptophyta</taxon>
        <taxon>Embryophyta</taxon>
        <taxon>Tracheophyta</taxon>
        <taxon>Spermatophyta</taxon>
        <taxon>Magnoliopsida</taxon>
        <taxon>eudicotyledons</taxon>
        <taxon>Gunneridae</taxon>
        <taxon>Pentapetalae</taxon>
        <taxon>rosids</taxon>
        <taxon>fabids</taxon>
        <taxon>Fagales</taxon>
        <taxon>Fagaceae</taxon>
        <taxon>Fagus</taxon>
    </lineage>
</organism>
<accession>A0A2N9H3P7</accession>
<evidence type="ECO:0000313" key="7">
    <source>
        <dbReference type="EMBL" id="SPD06662.1"/>
    </source>
</evidence>
<dbReference type="AlphaFoldDB" id="A0A2N9H3P7"/>
<evidence type="ECO:0000256" key="6">
    <source>
        <dbReference type="SAM" id="Phobius"/>
    </source>
</evidence>
<dbReference type="PANTHER" id="PTHR31621">
    <property type="entry name" value="PROTEIN DMP3"/>
    <property type="match status" value="1"/>
</dbReference>
<dbReference type="PANTHER" id="PTHR31621:SF5">
    <property type="entry name" value="PROTEIN DMP10"/>
    <property type="match status" value="1"/>
</dbReference>
<dbReference type="GO" id="GO:0005737">
    <property type="term" value="C:cytoplasm"/>
    <property type="evidence" value="ECO:0007669"/>
    <property type="project" value="UniProtKB-ARBA"/>
</dbReference>
<keyword evidence="3 6" id="KW-0812">Transmembrane</keyword>
<proteinExistence type="inferred from homology"/>
<dbReference type="GO" id="GO:0016020">
    <property type="term" value="C:membrane"/>
    <property type="evidence" value="ECO:0007669"/>
    <property type="project" value="UniProtKB-SubCell"/>
</dbReference>
<evidence type="ECO:0000256" key="4">
    <source>
        <dbReference type="ARBA" id="ARBA00022989"/>
    </source>
</evidence>
<dbReference type="EMBL" id="OIVN01002815">
    <property type="protein sequence ID" value="SPD06662.1"/>
    <property type="molecule type" value="Genomic_DNA"/>
</dbReference>
<evidence type="ECO:0000256" key="2">
    <source>
        <dbReference type="ARBA" id="ARBA00008707"/>
    </source>
</evidence>
<name>A0A2N9H3P7_FAGSY</name>
<dbReference type="Pfam" id="PF05078">
    <property type="entry name" value="DUF679"/>
    <property type="match status" value="1"/>
</dbReference>
<feature type="transmembrane region" description="Helical" evidence="6">
    <location>
        <begin position="125"/>
        <end position="145"/>
    </location>
</feature>
<dbReference type="InterPro" id="IPR007770">
    <property type="entry name" value="DMP"/>
</dbReference>
<evidence type="ECO:0008006" key="8">
    <source>
        <dbReference type="Google" id="ProtNLM"/>
    </source>
</evidence>
<evidence type="ECO:0000256" key="5">
    <source>
        <dbReference type="ARBA" id="ARBA00023136"/>
    </source>
</evidence>
<evidence type="ECO:0000256" key="3">
    <source>
        <dbReference type="ARBA" id="ARBA00022692"/>
    </source>
</evidence>
<reference evidence="7" key="1">
    <citation type="submission" date="2018-02" db="EMBL/GenBank/DDBJ databases">
        <authorList>
            <person name="Cohen D.B."/>
            <person name="Kent A.D."/>
        </authorList>
    </citation>
    <scope>NUCLEOTIDE SEQUENCE</scope>
</reference>
<keyword evidence="5 6" id="KW-0472">Membrane</keyword>
<comment type="similarity">
    <text evidence="2">Belongs to the plant DMP1 protein family.</text>
</comment>
<keyword evidence="4 6" id="KW-1133">Transmembrane helix</keyword>
<feature type="transmembrane region" description="Helical" evidence="6">
    <location>
        <begin position="165"/>
        <end position="184"/>
    </location>
</feature>
<evidence type="ECO:0000256" key="1">
    <source>
        <dbReference type="ARBA" id="ARBA00004141"/>
    </source>
</evidence>
<gene>
    <name evidence="7" type="ORF">FSB_LOCUS34544</name>
</gene>
<comment type="subcellular location">
    <subcellularLocation>
        <location evidence="1">Membrane</location>
        <topology evidence="1">Multi-pass membrane protein</topology>
    </subcellularLocation>
</comment>